<dbReference type="Gene3D" id="2.40.320.10">
    <property type="entry name" value="Hypothetical Protein Pfu-838710-001"/>
    <property type="match status" value="1"/>
</dbReference>
<evidence type="ECO:0000256" key="1">
    <source>
        <dbReference type="ARBA" id="ARBA00004123"/>
    </source>
</evidence>
<dbReference type="GO" id="GO:0003712">
    <property type="term" value="F:transcription coregulator activity"/>
    <property type="evidence" value="ECO:0007669"/>
    <property type="project" value="InterPro"/>
</dbReference>
<keyword evidence="7 11" id="KW-0804">Transcription</keyword>
<dbReference type="GO" id="GO:0006357">
    <property type="term" value="P:regulation of transcription by RNA polymerase II"/>
    <property type="evidence" value="ECO:0007669"/>
    <property type="project" value="InterPro"/>
</dbReference>
<dbReference type="GO" id="GO:0006369">
    <property type="term" value="P:termination of RNA polymerase II transcription"/>
    <property type="evidence" value="ECO:0007669"/>
    <property type="project" value="TreeGrafter"/>
</dbReference>
<dbReference type="InterPro" id="IPR019095">
    <property type="entry name" value="Mediator_Med18"/>
</dbReference>
<protein>
    <recommendedName>
        <fullName evidence="4 11">Mediator of RNA polymerase II transcription subunit 18</fullName>
    </recommendedName>
    <alternativeName>
        <fullName evidence="10 11">Mediator complex subunit 18</fullName>
    </alternativeName>
</protein>
<evidence type="ECO:0000256" key="5">
    <source>
        <dbReference type="ARBA" id="ARBA00023015"/>
    </source>
</evidence>
<evidence type="ECO:0000256" key="3">
    <source>
        <dbReference type="ARBA" id="ARBA00011837"/>
    </source>
</evidence>
<organism evidence="12 13">
    <name type="scientific">Caenorhabditis angaria</name>
    <dbReference type="NCBI Taxonomy" id="860376"/>
    <lineage>
        <taxon>Eukaryota</taxon>
        <taxon>Metazoa</taxon>
        <taxon>Ecdysozoa</taxon>
        <taxon>Nematoda</taxon>
        <taxon>Chromadorea</taxon>
        <taxon>Rhabditida</taxon>
        <taxon>Rhabditina</taxon>
        <taxon>Rhabditomorpha</taxon>
        <taxon>Rhabditoidea</taxon>
        <taxon>Rhabditidae</taxon>
        <taxon>Peloderinae</taxon>
        <taxon>Caenorhabditis</taxon>
    </lineage>
</organism>
<evidence type="ECO:0000256" key="11">
    <source>
        <dbReference type="RuleBase" id="RU364150"/>
    </source>
</evidence>
<dbReference type="Pfam" id="PF09637">
    <property type="entry name" value="Med18"/>
    <property type="match status" value="1"/>
</dbReference>
<evidence type="ECO:0000256" key="2">
    <source>
        <dbReference type="ARBA" id="ARBA00009814"/>
    </source>
</evidence>
<gene>
    <name evidence="11" type="primary">MED18</name>
    <name evidence="12" type="ORF">CAMP_LOCUS2650</name>
</gene>
<comment type="similarity">
    <text evidence="2 11">Belongs to the Mediator complex subunit 18 family.</text>
</comment>
<accession>A0A9P1I872</accession>
<dbReference type="FunFam" id="2.40.320.10:FF:000013">
    <property type="entry name" value="Mediator of RNA polymerase II transcription subunit 18"/>
    <property type="match status" value="1"/>
</dbReference>
<dbReference type="GO" id="GO:0070847">
    <property type="term" value="C:core mediator complex"/>
    <property type="evidence" value="ECO:0007669"/>
    <property type="project" value="TreeGrafter"/>
</dbReference>
<evidence type="ECO:0000313" key="13">
    <source>
        <dbReference type="Proteomes" id="UP001152747"/>
    </source>
</evidence>
<evidence type="ECO:0000256" key="7">
    <source>
        <dbReference type="ARBA" id="ARBA00023163"/>
    </source>
</evidence>
<keyword evidence="5 11" id="KW-0805">Transcription regulation</keyword>
<dbReference type="PANTHER" id="PTHR13321:SF2">
    <property type="entry name" value="MEDIATOR OF RNA POLYMERASE II TRANSCRIPTION SUBUNIT 18"/>
    <property type="match status" value="1"/>
</dbReference>
<evidence type="ECO:0000256" key="9">
    <source>
        <dbReference type="ARBA" id="ARBA00025687"/>
    </source>
</evidence>
<keyword evidence="8 11" id="KW-0539">Nucleus</keyword>
<evidence type="ECO:0000256" key="10">
    <source>
        <dbReference type="ARBA" id="ARBA00032012"/>
    </source>
</evidence>
<dbReference type="PANTHER" id="PTHR13321">
    <property type="entry name" value="MEDIATOR OF RNA POLYMERASE II TRANSCRIPTION, SUBUNIT 18"/>
    <property type="match status" value="1"/>
</dbReference>
<comment type="function">
    <text evidence="9 11">Component of the Mediator complex, a coactivator involved in the regulated transcription of nearly all RNA polymerase II-dependent genes. Mediator functions as a bridge to convey information from gene-specific regulatory proteins to the basal RNA polymerase II transcription machinery. Mediator is recruited to promoters by direct interactions with regulatory proteins and serves as a scaffold for the assembly of a functional preinitiation complex with RNA polymerase II and the general transcription factors.</text>
</comment>
<reference evidence="12" key="1">
    <citation type="submission" date="2022-11" db="EMBL/GenBank/DDBJ databases">
        <authorList>
            <person name="Kikuchi T."/>
        </authorList>
    </citation>
    <scope>NUCLEOTIDE SEQUENCE</scope>
    <source>
        <strain evidence="12">PS1010</strain>
    </source>
</reference>
<dbReference type="AlphaFoldDB" id="A0A9P1I872"/>
<dbReference type="Proteomes" id="UP001152747">
    <property type="component" value="Unassembled WGS sequence"/>
</dbReference>
<evidence type="ECO:0000313" key="12">
    <source>
        <dbReference type="EMBL" id="CAI5440013.1"/>
    </source>
</evidence>
<dbReference type="EMBL" id="CANHGI010000001">
    <property type="protein sequence ID" value="CAI5440013.1"/>
    <property type="molecule type" value="Genomic_DNA"/>
</dbReference>
<dbReference type="GO" id="GO:0016592">
    <property type="term" value="C:mediator complex"/>
    <property type="evidence" value="ECO:0007669"/>
    <property type="project" value="InterPro"/>
</dbReference>
<proteinExistence type="inferred from homology"/>
<comment type="caution">
    <text evidence="12">The sequence shown here is derived from an EMBL/GenBank/DDBJ whole genome shotgun (WGS) entry which is preliminary data.</text>
</comment>
<sequence>MERRLAGLCDPGSEDFHEHEMSFSLRTGVNMSPDVSIKIRRRFKPDIVFHNQWLFRYIGVPEPDAKCPVIVRKVINSICYSQDCMTFAKTLGLRMDYEYMAKGKLWTKGNIKIATNILSRTERPGQYDPASIKPVSDSVLVEISCALPESAEYTMAAKQIRDFADQLMPLVCMEKVDYWRKYCSTGTVASQLGPIPVPPM</sequence>
<comment type="subcellular location">
    <subcellularLocation>
        <location evidence="1 11">Nucleus</location>
    </subcellularLocation>
</comment>
<evidence type="ECO:0000256" key="4">
    <source>
        <dbReference type="ARBA" id="ARBA00019612"/>
    </source>
</evidence>
<evidence type="ECO:0000256" key="6">
    <source>
        <dbReference type="ARBA" id="ARBA00023159"/>
    </source>
</evidence>
<keyword evidence="13" id="KW-1185">Reference proteome</keyword>
<comment type="subunit">
    <text evidence="3 11">Component of the Mediator complex.</text>
</comment>
<dbReference type="OrthoDB" id="10018982at2759"/>
<evidence type="ECO:0000256" key="8">
    <source>
        <dbReference type="ARBA" id="ARBA00023242"/>
    </source>
</evidence>
<keyword evidence="6 11" id="KW-0010">Activator</keyword>
<name>A0A9P1I872_9PELO</name>